<dbReference type="Proteomes" id="UP000006057">
    <property type="component" value="Chromosome"/>
</dbReference>
<dbReference type="PATRIC" id="fig|710421.3.peg.51"/>
<organism evidence="1 2">
    <name type="scientific">Mycolicibacterium chubuense (strain NBB4)</name>
    <name type="common">Mycobacterium chubuense</name>
    <dbReference type="NCBI Taxonomy" id="710421"/>
    <lineage>
        <taxon>Bacteria</taxon>
        <taxon>Bacillati</taxon>
        <taxon>Actinomycetota</taxon>
        <taxon>Actinomycetes</taxon>
        <taxon>Mycobacteriales</taxon>
        <taxon>Mycobacteriaceae</taxon>
        <taxon>Mycolicibacterium</taxon>
    </lineage>
</organism>
<dbReference type="EMBL" id="CP003053">
    <property type="protein sequence ID" value="AFM14883.1"/>
    <property type="molecule type" value="Genomic_DNA"/>
</dbReference>
<dbReference type="AlphaFoldDB" id="I4BC76"/>
<protein>
    <submittedName>
        <fullName evidence="1">Uncharacterized protein</fullName>
    </submittedName>
</protein>
<accession>I4BC76</accession>
<gene>
    <name evidence="1" type="ordered locus">Mycch_0055</name>
</gene>
<proteinExistence type="predicted"/>
<reference evidence="1 2" key="1">
    <citation type="submission" date="2012-06" db="EMBL/GenBank/DDBJ databases">
        <title>Complete sequence of chromosome of Mycobacterium chubuense NBB4.</title>
        <authorList>
            <consortium name="US DOE Joint Genome Institute"/>
            <person name="Lucas S."/>
            <person name="Han J."/>
            <person name="Lapidus A."/>
            <person name="Cheng J.-F."/>
            <person name="Goodwin L."/>
            <person name="Pitluck S."/>
            <person name="Peters L."/>
            <person name="Mikhailova N."/>
            <person name="Teshima H."/>
            <person name="Detter J.C."/>
            <person name="Han C."/>
            <person name="Tapia R."/>
            <person name="Land M."/>
            <person name="Hauser L."/>
            <person name="Kyrpides N."/>
            <person name="Ivanova N."/>
            <person name="Pagani I."/>
            <person name="Mattes T."/>
            <person name="Holmes A."/>
            <person name="Rutledge P."/>
            <person name="Paulsen I."/>
            <person name="Coleman N."/>
            <person name="Woyke T."/>
        </authorList>
    </citation>
    <scope>NUCLEOTIDE SEQUENCE [LARGE SCALE GENOMIC DNA]</scope>
    <source>
        <strain evidence="1 2">NBB4</strain>
    </source>
</reference>
<dbReference type="HOGENOM" id="CLU_2554586_0_0_11"/>
<evidence type="ECO:0000313" key="1">
    <source>
        <dbReference type="EMBL" id="AFM14883.1"/>
    </source>
</evidence>
<dbReference type="STRING" id="710421.Mycch_0055"/>
<sequence length="82" mass="8725">MKSAGTTGVAHGPTSPCQEFYNRIFGWPAAILDHLSVAVASRAAVAILSFQDPDDIDVELCAPEGRPRSGWGWACRVPGSRV</sequence>
<evidence type="ECO:0000313" key="2">
    <source>
        <dbReference type="Proteomes" id="UP000006057"/>
    </source>
</evidence>
<dbReference type="KEGG" id="mcb:Mycch_0055"/>
<name>I4BC76_MYCCN</name>
<keyword evidence="2" id="KW-1185">Reference proteome</keyword>